<proteinExistence type="predicted"/>
<dbReference type="Pfam" id="PF12291">
    <property type="entry name" value="DUF3623"/>
    <property type="match status" value="1"/>
</dbReference>
<dbReference type="Proteomes" id="UP000243376">
    <property type="component" value="Unassembled WGS sequence"/>
</dbReference>
<protein>
    <submittedName>
        <fullName evidence="2">DUF3623 domain-containing protein</fullName>
    </submittedName>
</protein>
<gene>
    <name evidence="2" type="ORF">C0184_09785</name>
</gene>
<feature type="non-terminal residue" evidence="2">
    <location>
        <position position="1"/>
    </location>
</feature>
<evidence type="ECO:0000313" key="2">
    <source>
        <dbReference type="EMBL" id="PMP79725.1"/>
    </source>
</evidence>
<keyword evidence="1" id="KW-0812">Transmembrane</keyword>
<dbReference type="InterPro" id="IPR017496">
    <property type="entry name" value="Photo_alph_chp2"/>
</dbReference>
<reference evidence="2 3" key="1">
    <citation type="submission" date="2018-01" db="EMBL/GenBank/DDBJ databases">
        <title>Metagenomic assembled genomes from two thermal pools in the Uzon Caldera, Kamchatka, Russia.</title>
        <authorList>
            <person name="Wilkins L."/>
            <person name="Ettinger C."/>
        </authorList>
    </citation>
    <scope>NUCLEOTIDE SEQUENCE [LARGE SCALE GENOMIC DNA]</scope>
    <source>
        <strain evidence="2">ZAV-02</strain>
    </source>
</reference>
<evidence type="ECO:0000313" key="3">
    <source>
        <dbReference type="Proteomes" id="UP000243376"/>
    </source>
</evidence>
<dbReference type="AlphaFoldDB" id="A0A2J6X3H3"/>
<name>A0A2J6X3H3_9CHLR</name>
<organism evidence="2 3">
    <name type="scientific">Chloroflexus aggregans</name>
    <dbReference type="NCBI Taxonomy" id="152260"/>
    <lineage>
        <taxon>Bacteria</taxon>
        <taxon>Bacillati</taxon>
        <taxon>Chloroflexota</taxon>
        <taxon>Chloroflexia</taxon>
        <taxon>Chloroflexales</taxon>
        <taxon>Chloroflexineae</taxon>
        <taxon>Chloroflexaceae</taxon>
        <taxon>Chloroflexus</taxon>
    </lineage>
</organism>
<dbReference type="EMBL" id="PNIQ01000651">
    <property type="protein sequence ID" value="PMP79725.1"/>
    <property type="molecule type" value="Genomic_DNA"/>
</dbReference>
<feature type="transmembrane region" description="Helical" evidence="1">
    <location>
        <begin position="29"/>
        <end position="52"/>
    </location>
</feature>
<keyword evidence="1" id="KW-0472">Membrane</keyword>
<keyword evidence="1" id="KW-1133">Transmembrane helix</keyword>
<evidence type="ECO:0000256" key="1">
    <source>
        <dbReference type="SAM" id="Phobius"/>
    </source>
</evidence>
<comment type="caution">
    <text evidence="2">The sequence shown here is derived from an EMBL/GenBank/DDBJ whole genome shotgun (WGS) entry which is preliminary data.</text>
</comment>
<sequence length="60" mass="6204">PSVSVATLLAIMLWFSIGAHLGDPAAIRLALLASLFTLGALEHWLLLLPALAPTTAPATD</sequence>
<accession>A0A2J6X3H3</accession>
<feature type="transmembrane region" description="Helical" evidence="1">
    <location>
        <begin position="6"/>
        <end position="22"/>
    </location>
</feature>